<sequence length="457" mass="48196">MRTEQDSLGKLDVPDDALYGIHTARSMANFDSAGEPLPIELIYAMVKLKQACAAANAELGLLPVEKAVAIADACGDVLSGKYDDQFPIDVFQAGSGTSSNMNVNEVLANIAGKELGGKLGDRTVHPNDDINKGQSTNNIFPSAIRVVSVDLTGTLLAALDELFQGLEKKADEFSKVRKSGRTHLQDAVPVTLGQEFAAWANALRKAEKRIAFACMSLMELGVGGNAIGTGVNTSAAFRGKVISALNQATGQEYRVAENGIEITQFLTDMAAFSSALKMLAIDLNKIVNDLRLLSSGPNTGLGEINLPPVEPGSSIMPGKINPSICEAANMACMQVIGNDAAVAAACAAGQLELNTHMPVTGTNIVKSITILIRTCIALNRKCVSGITANEDVCRKYFERSAGLPTILNPVLGYDQVAVLVKESLRSGKTLAELVREKELISEGEFSTLLANSTGPAS</sequence>
<dbReference type="InterPro" id="IPR022761">
    <property type="entry name" value="Fumarate_lyase_N"/>
</dbReference>
<evidence type="ECO:0000259" key="3">
    <source>
        <dbReference type="Pfam" id="PF10415"/>
    </source>
</evidence>
<evidence type="ECO:0000256" key="1">
    <source>
        <dbReference type="ARBA" id="ARBA00023239"/>
    </source>
</evidence>
<dbReference type="Gene3D" id="1.10.275.10">
    <property type="entry name" value="Fumarase/aspartase (N-terminal domain)"/>
    <property type="match status" value="1"/>
</dbReference>
<dbReference type="Proteomes" id="UP000464954">
    <property type="component" value="Chromosome"/>
</dbReference>
<dbReference type="PROSITE" id="PS00163">
    <property type="entry name" value="FUMARATE_LYASES"/>
    <property type="match status" value="1"/>
</dbReference>
<evidence type="ECO:0000259" key="2">
    <source>
        <dbReference type="Pfam" id="PF00206"/>
    </source>
</evidence>
<dbReference type="GO" id="GO:0006099">
    <property type="term" value="P:tricarboxylic acid cycle"/>
    <property type="evidence" value="ECO:0007669"/>
    <property type="project" value="InterPro"/>
</dbReference>
<dbReference type="PANTHER" id="PTHR42696">
    <property type="entry name" value="ASPARTATE AMMONIA-LYASE"/>
    <property type="match status" value="1"/>
</dbReference>
<accession>A0A6P1MFH5</accession>
<dbReference type="AlphaFoldDB" id="A0A6P1MFH5"/>
<protein>
    <submittedName>
        <fullName evidence="4">Aspartate ammonia-lyase</fullName>
        <ecNumber evidence="4">4.3.1.1</ecNumber>
    </submittedName>
</protein>
<dbReference type="FunFam" id="1.20.200.10:FF:000001">
    <property type="entry name" value="Fumarate hydratase, mitochondrial"/>
    <property type="match status" value="1"/>
</dbReference>
<reference evidence="4 5" key="1">
    <citation type="submission" date="2020-01" db="EMBL/GenBank/DDBJ databases">
        <title>Ponticoccus aerotolerans gen. nov., sp. nov., an anaerobic bacterium and proposal of Ponticoccusceae fam. nov., Ponticoccusles ord. nov. and Ponticoccuse classis nov. in the phylum Kiritimatiellaeota.</title>
        <authorList>
            <person name="Zhou L.Y."/>
            <person name="Du Z.J."/>
        </authorList>
    </citation>
    <scope>NUCLEOTIDE SEQUENCE [LARGE SCALE GENOMIC DNA]</scope>
    <source>
        <strain evidence="4 5">S-5007</strain>
    </source>
</reference>
<dbReference type="PRINTS" id="PR00149">
    <property type="entry name" value="FUMRATELYASE"/>
</dbReference>
<organism evidence="4 5">
    <name type="scientific">Tichowtungia aerotolerans</name>
    <dbReference type="NCBI Taxonomy" id="2697043"/>
    <lineage>
        <taxon>Bacteria</taxon>
        <taxon>Pseudomonadati</taxon>
        <taxon>Kiritimatiellota</taxon>
        <taxon>Tichowtungiia</taxon>
        <taxon>Tichowtungiales</taxon>
        <taxon>Tichowtungiaceae</taxon>
        <taxon>Tichowtungia</taxon>
    </lineage>
</organism>
<name>A0A6P1MFH5_9BACT</name>
<keyword evidence="5" id="KW-1185">Reference proteome</keyword>
<dbReference type="GO" id="GO:0005829">
    <property type="term" value="C:cytosol"/>
    <property type="evidence" value="ECO:0007669"/>
    <property type="project" value="TreeGrafter"/>
</dbReference>
<feature type="domain" description="Fumarate lyase N-terminal" evidence="2">
    <location>
        <begin position="9"/>
        <end position="337"/>
    </location>
</feature>
<dbReference type="CDD" id="cd01596">
    <property type="entry name" value="Aspartase_like"/>
    <property type="match status" value="1"/>
</dbReference>
<dbReference type="Pfam" id="PF00206">
    <property type="entry name" value="Lyase_1"/>
    <property type="match status" value="1"/>
</dbReference>
<proteinExistence type="predicted"/>
<keyword evidence="1 4" id="KW-0456">Lyase</keyword>
<evidence type="ECO:0000313" key="5">
    <source>
        <dbReference type="Proteomes" id="UP000464954"/>
    </source>
</evidence>
<evidence type="ECO:0000313" key="4">
    <source>
        <dbReference type="EMBL" id="QHI70366.1"/>
    </source>
</evidence>
<dbReference type="Gene3D" id="1.20.200.10">
    <property type="entry name" value="Fumarase/aspartase (Central domain)"/>
    <property type="match status" value="1"/>
</dbReference>
<dbReference type="NCBIfam" id="NF008909">
    <property type="entry name" value="PRK12273.1"/>
    <property type="match status" value="1"/>
</dbReference>
<dbReference type="GO" id="GO:0006531">
    <property type="term" value="P:aspartate metabolic process"/>
    <property type="evidence" value="ECO:0007669"/>
    <property type="project" value="TreeGrafter"/>
</dbReference>
<dbReference type="Pfam" id="PF10415">
    <property type="entry name" value="FumaraseC_C"/>
    <property type="match status" value="1"/>
</dbReference>
<dbReference type="GO" id="GO:0008797">
    <property type="term" value="F:aspartate ammonia-lyase activity"/>
    <property type="evidence" value="ECO:0007669"/>
    <property type="project" value="UniProtKB-EC"/>
</dbReference>
<dbReference type="EMBL" id="CP047593">
    <property type="protein sequence ID" value="QHI70366.1"/>
    <property type="molecule type" value="Genomic_DNA"/>
</dbReference>
<dbReference type="InterPro" id="IPR051546">
    <property type="entry name" value="Aspartate_Ammonia-Lyase"/>
</dbReference>
<feature type="domain" description="Fumarase C C-terminal" evidence="3">
    <location>
        <begin position="405"/>
        <end position="449"/>
    </location>
</feature>
<dbReference type="Gene3D" id="1.10.40.30">
    <property type="entry name" value="Fumarase/aspartase (C-terminal domain)"/>
    <property type="match status" value="1"/>
</dbReference>
<dbReference type="EC" id="4.3.1.1" evidence="4"/>
<dbReference type="FunFam" id="1.10.275.10:FF:000001">
    <property type="entry name" value="Fumarate hydratase, mitochondrial"/>
    <property type="match status" value="1"/>
</dbReference>
<dbReference type="InterPro" id="IPR000362">
    <property type="entry name" value="Fumarate_lyase_fam"/>
</dbReference>
<dbReference type="PANTHER" id="PTHR42696:SF2">
    <property type="entry name" value="ASPARTATE AMMONIA-LYASE"/>
    <property type="match status" value="1"/>
</dbReference>
<dbReference type="RefSeq" id="WP_160629543.1">
    <property type="nucleotide sequence ID" value="NZ_CP047593.1"/>
</dbReference>
<dbReference type="InterPro" id="IPR018951">
    <property type="entry name" value="Fumarase_C_C"/>
</dbReference>
<dbReference type="SUPFAM" id="SSF48557">
    <property type="entry name" value="L-aspartase-like"/>
    <property type="match status" value="1"/>
</dbReference>
<dbReference type="InterPro" id="IPR020557">
    <property type="entry name" value="Fumarate_lyase_CS"/>
</dbReference>
<dbReference type="InterPro" id="IPR024083">
    <property type="entry name" value="Fumarase/histidase_N"/>
</dbReference>
<gene>
    <name evidence="4" type="ORF">GT409_13255</name>
</gene>
<dbReference type="InterPro" id="IPR008948">
    <property type="entry name" value="L-Aspartase-like"/>
</dbReference>
<dbReference type="KEGG" id="taer:GT409_13255"/>